<dbReference type="Pfam" id="PF14461">
    <property type="entry name" value="Prok-E2_B"/>
    <property type="match status" value="1"/>
</dbReference>
<dbReference type="Proteomes" id="UP000272778">
    <property type="component" value="Unassembled WGS sequence"/>
</dbReference>
<evidence type="ECO:0000259" key="2">
    <source>
        <dbReference type="Pfam" id="PF14461"/>
    </source>
</evidence>
<organism evidence="3 4">
    <name type="scientific">Paraburkholderia dinghuensis</name>
    <dbReference type="NCBI Taxonomy" id="2305225"/>
    <lineage>
        <taxon>Bacteria</taxon>
        <taxon>Pseudomonadati</taxon>
        <taxon>Pseudomonadota</taxon>
        <taxon>Betaproteobacteria</taxon>
        <taxon>Burkholderiales</taxon>
        <taxon>Burkholderiaceae</taxon>
        <taxon>Paraburkholderia</taxon>
    </lineage>
</organism>
<dbReference type="Pfam" id="PF00899">
    <property type="entry name" value="ThiF"/>
    <property type="match status" value="1"/>
</dbReference>
<dbReference type="PANTHER" id="PTHR43267:SF1">
    <property type="entry name" value="TRNA THREONYLCARBAMOYLADENOSINE DEHYDRATASE"/>
    <property type="match status" value="1"/>
</dbReference>
<dbReference type="GO" id="GO:0061503">
    <property type="term" value="F:tRNA threonylcarbamoyladenosine dehydratase"/>
    <property type="evidence" value="ECO:0007669"/>
    <property type="project" value="TreeGrafter"/>
</dbReference>
<dbReference type="InterPro" id="IPR032701">
    <property type="entry name" value="Prok-E2_B_dom"/>
</dbReference>
<dbReference type="GO" id="GO:0061504">
    <property type="term" value="P:cyclic threonylcarbamoyladenosine biosynthetic process"/>
    <property type="evidence" value="ECO:0007669"/>
    <property type="project" value="TreeGrafter"/>
</dbReference>
<dbReference type="AlphaFoldDB" id="A0A3N6MYH1"/>
<dbReference type="EMBL" id="RQIS01000030">
    <property type="protein sequence ID" value="RQH00137.1"/>
    <property type="molecule type" value="Genomic_DNA"/>
</dbReference>
<name>A0A3N6MYH1_9BURK</name>
<feature type="domain" description="Prokaryotic E2 family B" evidence="2">
    <location>
        <begin position="34"/>
        <end position="132"/>
    </location>
</feature>
<dbReference type="OrthoDB" id="891532at2"/>
<accession>A0A3N6MYH1</accession>
<dbReference type="SUPFAM" id="SSF69572">
    <property type="entry name" value="Activating enzymes of the ubiquitin-like proteins"/>
    <property type="match status" value="1"/>
</dbReference>
<dbReference type="InterPro" id="IPR035985">
    <property type="entry name" value="Ubiquitin-activating_enz"/>
</dbReference>
<proteinExistence type="predicted"/>
<evidence type="ECO:0000259" key="1">
    <source>
        <dbReference type="Pfam" id="PF00899"/>
    </source>
</evidence>
<dbReference type="InterPro" id="IPR045886">
    <property type="entry name" value="ThiF/MoeB/HesA"/>
</dbReference>
<keyword evidence="4" id="KW-1185">Reference proteome</keyword>
<dbReference type="InterPro" id="IPR000594">
    <property type="entry name" value="ThiF_NAD_FAD-bd"/>
</dbReference>
<sequence length="559" mass="61523">MSLSEYGRTLAVLRQYGLQPVKARAGVRAFEGGLKANAGEVRIRFEIEDWNFLRYPRITLLERPENMPQVLEHVDAFGGLCYLAPGTVVLDRFQPNVAVHQCLHAAVNVLNDIASGKGRDKDIANEFVAYWTIGQTPEAYPVLVDELEPDAESAMYFLLAQQDHDRRALIAQSIFAAQRIAKGIDAEKVVKGAFTCLLFKSDKIPGAPADALPATIKQFFAWLKLWDTQLAAAIQQRLGSDKSYLSRTGCVVAITTPAGRIGVAFALNSQRRQGYANAPKHYRNYLHNAGGDTRILRLRLDDIGPTYIHSRNLEFPSLAGKRLTLIGCGAIGGYLAQALVRLGAGTGKDGLLRLVDVGQLEPDNLGRHALGFPSLYQNKAVALQEDLIRQFPYLQVEAQTDTPKLNDQFFATDLIIEATGEEALSSLVNASHMTRRLGPILYVWVKGNGECVQALWSDSPKFGCFQCLRHGPGANYRQERFPVLASSPRTRFRGCSSFTPYAVSAPMSAASLAADMVSDWLKGAVSPRFRTRYLETVNVQRVKNQDIAPTAGCLACQNH</sequence>
<protein>
    <submittedName>
        <fullName evidence="3">Uncharacterized protein</fullName>
    </submittedName>
</protein>
<dbReference type="GO" id="GO:0008641">
    <property type="term" value="F:ubiquitin-like modifier activating enzyme activity"/>
    <property type="evidence" value="ECO:0007669"/>
    <property type="project" value="InterPro"/>
</dbReference>
<evidence type="ECO:0000313" key="3">
    <source>
        <dbReference type="EMBL" id="RQH00137.1"/>
    </source>
</evidence>
<dbReference type="PANTHER" id="PTHR43267">
    <property type="entry name" value="TRNA THREONYLCARBAMOYLADENOSINE DEHYDRATASE"/>
    <property type="match status" value="1"/>
</dbReference>
<dbReference type="Gene3D" id="3.40.50.720">
    <property type="entry name" value="NAD(P)-binding Rossmann-like Domain"/>
    <property type="match status" value="1"/>
</dbReference>
<comment type="caution">
    <text evidence="3">The sequence shown here is derived from an EMBL/GenBank/DDBJ whole genome shotgun (WGS) entry which is preliminary data.</text>
</comment>
<dbReference type="RefSeq" id="WP_124153872.1">
    <property type="nucleotide sequence ID" value="NZ_RQIS01000030.1"/>
</dbReference>
<feature type="domain" description="THIF-type NAD/FAD binding fold" evidence="1">
    <location>
        <begin position="321"/>
        <end position="535"/>
    </location>
</feature>
<reference evidence="3 4" key="1">
    <citation type="submission" date="2018-11" db="EMBL/GenBank/DDBJ databases">
        <title>Paraburkholderia sp. DHOA04, isolated from soil.</title>
        <authorList>
            <person name="Gao Z.-H."/>
            <person name="Qiu L.-H."/>
            <person name="Fu J.-C."/>
        </authorList>
    </citation>
    <scope>NUCLEOTIDE SEQUENCE [LARGE SCALE GENOMIC DNA]</scope>
    <source>
        <strain evidence="3 4">DHOA04</strain>
    </source>
</reference>
<evidence type="ECO:0000313" key="4">
    <source>
        <dbReference type="Proteomes" id="UP000272778"/>
    </source>
</evidence>
<gene>
    <name evidence="3" type="ORF">D1Y85_25580</name>
</gene>